<dbReference type="InterPro" id="IPR001810">
    <property type="entry name" value="F-box_dom"/>
</dbReference>
<proteinExistence type="predicted"/>
<dbReference type="AlphaFoldDB" id="A0A084QBG8"/>
<dbReference type="Pfam" id="PF12937">
    <property type="entry name" value="F-box-like"/>
    <property type="match status" value="1"/>
</dbReference>
<protein>
    <recommendedName>
        <fullName evidence="2">F-box domain-containing protein</fullName>
    </recommendedName>
</protein>
<organism evidence="3 4">
    <name type="scientific">Stachybotrys chlorohalonatus (strain IBT 40285)</name>
    <dbReference type="NCBI Taxonomy" id="1283841"/>
    <lineage>
        <taxon>Eukaryota</taxon>
        <taxon>Fungi</taxon>
        <taxon>Dikarya</taxon>
        <taxon>Ascomycota</taxon>
        <taxon>Pezizomycotina</taxon>
        <taxon>Sordariomycetes</taxon>
        <taxon>Hypocreomycetidae</taxon>
        <taxon>Hypocreales</taxon>
        <taxon>Stachybotryaceae</taxon>
        <taxon>Stachybotrys</taxon>
    </lineage>
</organism>
<accession>A0A084QBG8</accession>
<evidence type="ECO:0000256" key="1">
    <source>
        <dbReference type="SAM" id="MobiDB-lite"/>
    </source>
</evidence>
<dbReference type="InterPro" id="IPR036047">
    <property type="entry name" value="F-box-like_dom_sf"/>
</dbReference>
<feature type="compositionally biased region" description="Basic and acidic residues" evidence="1">
    <location>
        <begin position="70"/>
        <end position="90"/>
    </location>
</feature>
<reference evidence="3 4" key="1">
    <citation type="journal article" date="2014" name="BMC Genomics">
        <title>Comparative genome sequencing reveals chemotype-specific gene clusters in the toxigenic black mold Stachybotrys.</title>
        <authorList>
            <person name="Semeiks J."/>
            <person name="Borek D."/>
            <person name="Otwinowski Z."/>
            <person name="Grishin N.V."/>
        </authorList>
    </citation>
    <scope>NUCLEOTIDE SEQUENCE [LARGE SCALE GENOMIC DNA]</scope>
    <source>
        <strain evidence="3 4">IBT 40285</strain>
    </source>
</reference>
<gene>
    <name evidence="3" type="ORF">S40285_05965</name>
</gene>
<dbReference type="STRING" id="1283841.A0A084QBG8"/>
<feature type="domain" description="F-box" evidence="2">
    <location>
        <begin position="152"/>
        <end position="199"/>
    </location>
</feature>
<evidence type="ECO:0000259" key="2">
    <source>
        <dbReference type="PROSITE" id="PS50181"/>
    </source>
</evidence>
<evidence type="ECO:0000313" key="3">
    <source>
        <dbReference type="EMBL" id="KFA61303.1"/>
    </source>
</evidence>
<dbReference type="PROSITE" id="PS50181">
    <property type="entry name" value="FBOX"/>
    <property type="match status" value="1"/>
</dbReference>
<feature type="region of interest" description="Disordered" evidence="1">
    <location>
        <begin position="547"/>
        <end position="566"/>
    </location>
</feature>
<keyword evidence="4" id="KW-1185">Reference proteome</keyword>
<feature type="region of interest" description="Disordered" evidence="1">
    <location>
        <begin position="30"/>
        <end position="123"/>
    </location>
</feature>
<dbReference type="SUPFAM" id="SSF81383">
    <property type="entry name" value="F-box domain"/>
    <property type="match status" value="1"/>
</dbReference>
<dbReference type="EMBL" id="KL660859">
    <property type="protein sequence ID" value="KFA61303.1"/>
    <property type="molecule type" value="Genomic_DNA"/>
</dbReference>
<name>A0A084QBG8_STAC4</name>
<dbReference type="Proteomes" id="UP000028524">
    <property type="component" value="Unassembled WGS sequence"/>
</dbReference>
<dbReference type="OMA" id="MCEWITK"/>
<feature type="compositionally biased region" description="Polar residues" evidence="1">
    <location>
        <begin position="52"/>
        <end position="64"/>
    </location>
</feature>
<sequence>MAESATRPPAMDPPHITEFASDRYFEKLKQLKTQQQQHADAASQPHHELRFSDTSTTLDHNSSPFILPLRESRAANEISKPADQKRDKGRFFSIRQKVSLRHSKPSYAEPETTAIPQTRASTETTRKRCVPLVTNQASFTVFNNAPDSPPLDQLFLALPSELQIQIISALPLHDVLSLREASKSWHTLITLNETPIVRYHLDHHIPAYALRLYPVSESGGYTFHYLCGLWHRLHVAAKLSSLMCEWITKEIFLRHTETQRLAFAGQHERMRRRLIPLLFTVFHFFETYRKLHLKHMNENPGYPLKQNPYTKNPIEVEIMNMYDNRTLLRVHEVFPLIISSFCRRLRPPTYVGRVERSLRGYIREKPSEEVHVAILCLGGLRQVERLWEIKGYNSRRGAVDVWFNSLTKEGANEAPTKQRRGLMNFGRKKSTTGGDNDTHSHQAHEGIFRRSSASSAYSNHLGSDDNSWIFNTSLSAGAPMSPLSHDQARDILKDLPVLQHIWVVTAEAMVLERKVVSRAQDIKRNQHVMLDLIREDGIDEEDEWWYGRANPDSVRPPSGTADDDME</sequence>
<dbReference type="InParanoid" id="A0A084QBG8"/>
<dbReference type="OrthoDB" id="5396937at2759"/>
<evidence type="ECO:0000313" key="4">
    <source>
        <dbReference type="Proteomes" id="UP000028524"/>
    </source>
</evidence>
<dbReference type="CDD" id="cd09917">
    <property type="entry name" value="F-box_SF"/>
    <property type="match status" value="1"/>
</dbReference>
<feature type="compositionally biased region" description="Polar residues" evidence="1">
    <location>
        <begin position="114"/>
        <end position="123"/>
    </location>
</feature>
<dbReference type="HOGENOM" id="CLU_510932_0_0_1"/>